<dbReference type="AlphaFoldDB" id="A0A0V1C8E1"/>
<proteinExistence type="predicted"/>
<comment type="caution">
    <text evidence="2">The sequence shown here is derived from an EMBL/GenBank/DDBJ whole genome shotgun (WGS) entry which is preliminary data.</text>
</comment>
<organism evidence="2 3">
    <name type="scientific">Trichinella britovi</name>
    <name type="common">Parasitic roundworm</name>
    <dbReference type="NCBI Taxonomy" id="45882"/>
    <lineage>
        <taxon>Eukaryota</taxon>
        <taxon>Metazoa</taxon>
        <taxon>Ecdysozoa</taxon>
        <taxon>Nematoda</taxon>
        <taxon>Enoplea</taxon>
        <taxon>Dorylaimia</taxon>
        <taxon>Trichinellida</taxon>
        <taxon>Trichinellidae</taxon>
        <taxon>Trichinella</taxon>
    </lineage>
</organism>
<feature type="non-terminal residue" evidence="2">
    <location>
        <position position="1"/>
    </location>
</feature>
<evidence type="ECO:0000313" key="2">
    <source>
        <dbReference type="EMBL" id="KRY45581.1"/>
    </source>
</evidence>
<name>A0A0V1C8E1_TRIBR</name>
<feature type="non-terminal residue" evidence="2">
    <location>
        <position position="109"/>
    </location>
</feature>
<protein>
    <submittedName>
        <fullName evidence="2">Uncharacterized protein</fullName>
    </submittedName>
</protein>
<evidence type="ECO:0000256" key="1">
    <source>
        <dbReference type="SAM" id="MobiDB-lite"/>
    </source>
</evidence>
<keyword evidence="3" id="KW-1185">Reference proteome</keyword>
<reference evidence="2 3" key="1">
    <citation type="submission" date="2015-01" db="EMBL/GenBank/DDBJ databases">
        <title>Evolution of Trichinella species and genotypes.</title>
        <authorList>
            <person name="Korhonen P.K."/>
            <person name="Edoardo P."/>
            <person name="Giuseppe L.R."/>
            <person name="Gasser R.B."/>
        </authorList>
    </citation>
    <scope>NUCLEOTIDE SEQUENCE [LARGE SCALE GENOMIC DNA]</scope>
    <source>
        <strain evidence="2">ISS120</strain>
    </source>
</reference>
<dbReference type="Proteomes" id="UP000054653">
    <property type="component" value="Unassembled WGS sequence"/>
</dbReference>
<accession>A0A0V1C8E1</accession>
<dbReference type="EMBL" id="JYDI01000346">
    <property type="protein sequence ID" value="KRY45581.1"/>
    <property type="molecule type" value="Genomic_DNA"/>
</dbReference>
<sequence>PSGKRETERKGNAPVNTSPSTNSDGRGIRISWIWLSGLDGDEQEMDTEIDSAIINTGVSRSTLMKQEVKCCWAESSETSESISTRKLEVLLQHSRFFKQIIQYSDITPR</sequence>
<evidence type="ECO:0000313" key="3">
    <source>
        <dbReference type="Proteomes" id="UP000054653"/>
    </source>
</evidence>
<feature type="region of interest" description="Disordered" evidence="1">
    <location>
        <begin position="1"/>
        <end position="26"/>
    </location>
</feature>
<feature type="compositionally biased region" description="Polar residues" evidence="1">
    <location>
        <begin position="14"/>
        <end position="24"/>
    </location>
</feature>
<feature type="compositionally biased region" description="Basic and acidic residues" evidence="1">
    <location>
        <begin position="1"/>
        <end position="11"/>
    </location>
</feature>
<gene>
    <name evidence="2" type="ORF">T03_3119</name>
</gene>